<dbReference type="GO" id="GO:0004674">
    <property type="term" value="F:protein serine/threonine kinase activity"/>
    <property type="evidence" value="ECO:0007669"/>
    <property type="project" value="UniProtKB-KW"/>
</dbReference>
<proteinExistence type="predicted"/>
<evidence type="ECO:0000256" key="3">
    <source>
        <dbReference type="ARBA" id="ARBA00022777"/>
    </source>
</evidence>
<reference evidence="6" key="1">
    <citation type="submission" date="2022-03" db="EMBL/GenBank/DDBJ databases">
        <title>A functionally conserved STORR gene fusion in Papaver species that diverged 16.8 million years ago.</title>
        <authorList>
            <person name="Catania T."/>
        </authorList>
    </citation>
    <scope>NUCLEOTIDE SEQUENCE</scope>
    <source>
        <strain evidence="6">S-191538</strain>
    </source>
</reference>
<dbReference type="AlphaFoldDB" id="A0AA41RU41"/>
<evidence type="ECO:0000256" key="1">
    <source>
        <dbReference type="ARBA" id="ARBA00012513"/>
    </source>
</evidence>
<dbReference type="InterPro" id="IPR050588">
    <property type="entry name" value="WNK_Ser-Thr_kinase"/>
</dbReference>
<feature type="non-terminal residue" evidence="6">
    <location>
        <position position="147"/>
    </location>
</feature>
<feature type="non-terminal residue" evidence="6">
    <location>
        <position position="1"/>
    </location>
</feature>
<name>A0AA41RU41_PAPNU</name>
<comment type="caution">
    <text evidence="6">The sequence shown here is derived from an EMBL/GenBank/DDBJ whole genome shotgun (WGS) entry which is preliminary data.</text>
</comment>
<dbReference type="PANTHER" id="PTHR13902">
    <property type="entry name" value="SERINE/THREONINE-PROTEIN KINASE WNK WITH NO LYSINE -RELATED"/>
    <property type="match status" value="1"/>
</dbReference>
<sequence>GKKPEALYKVRDPEVRQFVDKCLAAASQRLSARELLRDPFLQTDDCGADLRPMESLSNYEIIDPLLRQPLFELRRSGSSLLNGYMNDLDLNHGIEPENGWYHPDQNGIELFTYHEDEHHSPHLDITIKGRRREDNGIFLRLRITDKE</sequence>
<keyword evidence="3" id="KW-0418">Kinase</keyword>
<gene>
    <name evidence="6" type="ORF">MKW94_025264</name>
</gene>
<evidence type="ECO:0000256" key="2">
    <source>
        <dbReference type="ARBA" id="ARBA00022527"/>
    </source>
</evidence>
<dbReference type="EMBL" id="JAJJMA010023318">
    <property type="protein sequence ID" value="MCL7023531.1"/>
    <property type="molecule type" value="Genomic_DNA"/>
</dbReference>
<comment type="catalytic activity">
    <reaction evidence="5">
        <text>L-seryl-[protein] + ATP = O-phospho-L-seryl-[protein] + ADP + H(+)</text>
        <dbReference type="Rhea" id="RHEA:17989"/>
        <dbReference type="Rhea" id="RHEA-COMP:9863"/>
        <dbReference type="Rhea" id="RHEA-COMP:11604"/>
        <dbReference type="ChEBI" id="CHEBI:15378"/>
        <dbReference type="ChEBI" id="CHEBI:29999"/>
        <dbReference type="ChEBI" id="CHEBI:30616"/>
        <dbReference type="ChEBI" id="CHEBI:83421"/>
        <dbReference type="ChEBI" id="CHEBI:456216"/>
        <dbReference type="EC" id="2.7.11.1"/>
    </reaction>
</comment>
<keyword evidence="7" id="KW-1185">Reference proteome</keyword>
<accession>A0AA41RU41</accession>
<dbReference type="Proteomes" id="UP001177140">
    <property type="component" value="Unassembled WGS sequence"/>
</dbReference>
<evidence type="ECO:0000256" key="4">
    <source>
        <dbReference type="ARBA" id="ARBA00047899"/>
    </source>
</evidence>
<keyword evidence="2" id="KW-0723">Serine/threonine-protein kinase</keyword>
<evidence type="ECO:0000313" key="7">
    <source>
        <dbReference type="Proteomes" id="UP001177140"/>
    </source>
</evidence>
<comment type="catalytic activity">
    <reaction evidence="4">
        <text>L-threonyl-[protein] + ATP = O-phospho-L-threonyl-[protein] + ADP + H(+)</text>
        <dbReference type="Rhea" id="RHEA:46608"/>
        <dbReference type="Rhea" id="RHEA-COMP:11060"/>
        <dbReference type="Rhea" id="RHEA-COMP:11605"/>
        <dbReference type="ChEBI" id="CHEBI:15378"/>
        <dbReference type="ChEBI" id="CHEBI:30013"/>
        <dbReference type="ChEBI" id="CHEBI:30616"/>
        <dbReference type="ChEBI" id="CHEBI:61977"/>
        <dbReference type="ChEBI" id="CHEBI:456216"/>
        <dbReference type="EC" id="2.7.11.1"/>
    </reaction>
</comment>
<evidence type="ECO:0000313" key="6">
    <source>
        <dbReference type="EMBL" id="MCL7023531.1"/>
    </source>
</evidence>
<dbReference type="EC" id="2.7.11.1" evidence="1"/>
<keyword evidence="3" id="KW-0808">Transferase</keyword>
<organism evidence="6 7">
    <name type="scientific">Papaver nudicaule</name>
    <name type="common">Iceland poppy</name>
    <dbReference type="NCBI Taxonomy" id="74823"/>
    <lineage>
        <taxon>Eukaryota</taxon>
        <taxon>Viridiplantae</taxon>
        <taxon>Streptophyta</taxon>
        <taxon>Embryophyta</taxon>
        <taxon>Tracheophyta</taxon>
        <taxon>Spermatophyta</taxon>
        <taxon>Magnoliopsida</taxon>
        <taxon>Ranunculales</taxon>
        <taxon>Papaveraceae</taxon>
        <taxon>Papaveroideae</taxon>
        <taxon>Papaver</taxon>
    </lineage>
</organism>
<protein>
    <recommendedName>
        <fullName evidence="1">non-specific serine/threonine protein kinase</fullName>
        <ecNumber evidence="1">2.7.11.1</ecNumber>
    </recommendedName>
</protein>
<evidence type="ECO:0000256" key="5">
    <source>
        <dbReference type="ARBA" id="ARBA00048679"/>
    </source>
</evidence>